<dbReference type="SUPFAM" id="SSF56176">
    <property type="entry name" value="FAD-binding/transporter-associated domain-like"/>
    <property type="match status" value="1"/>
</dbReference>
<sequence>MASSAVALLLLALSPVTCRAAGTIIKSLDALNSTVHGRVRVNVPFELPCFSSYEGQALELDAAACLAIQQDYASPAFRAEHPGAYMNSQDSMCSSDPSDQCVLDNTNPTDPLAFLGQDCRQGNVPPLYLEVTGARDVQAAFSLARSLGTPLVIKNSGHDYLSHSSQKGALALWTRNLRKLEYHDAFVPQGCSGSGEEVPKHAAITTGAGVSCDEAYGFANDKNVTILCAYSETVGISGGWVQTAGHSVLSPV</sequence>
<dbReference type="EMBL" id="NCSJ02000072">
    <property type="protein sequence ID" value="RFU31619.1"/>
    <property type="molecule type" value="Genomic_DNA"/>
</dbReference>
<comment type="similarity">
    <text evidence="1">Belongs to the oxygen-dependent FAD-linked oxidoreductase family.</text>
</comment>
<dbReference type="InterPro" id="IPR036318">
    <property type="entry name" value="FAD-bd_PCMH-like_sf"/>
</dbReference>
<reference evidence="5 6" key="1">
    <citation type="submission" date="2018-05" db="EMBL/GenBank/DDBJ databases">
        <title>Draft genome sequence of Scytalidium lignicola DSM 105466, a ubiquitous saprotrophic fungus.</title>
        <authorList>
            <person name="Buettner E."/>
            <person name="Gebauer A.M."/>
            <person name="Hofrichter M."/>
            <person name="Liers C."/>
            <person name="Kellner H."/>
        </authorList>
    </citation>
    <scope>NUCLEOTIDE SEQUENCE [LARGE SCALE GENOMIC DNA]</scope>
    <source>
        <strain evidence="5 6">DSM 105466</strain>
    </source>
</reference>
<evidence type="ECO:0000259" key="4">
    <source>
        <dbReference type="Pfam" id="PF01565"/>
    </source>
</evidence>
<organism evidence="5 6">
    <name type="scientific">Scytalidium lignicola</name>
    <name type="common">Hyphomycete</name>
    <dbReference type="NCBI Taxonomy" id="5539"/>
    <lineage>
        <taxon>Eukaryota</taxon>
        <taxon>Fungi</taxon>
        <taxon>Dikarya</taxon>
        <taxon>Ascomycota</taxon>
        <taxon>Pezizomycotina</taxon>
        <taxon>Leotiomycetes</taxon>
        <taxon>Leotiomycetes incertae sedis</taxon>
        <taxon>Scytalidium</taxon>
    </lineage>
</organism>
<evidence type="ECO:0000313" key="6">
    <source>
        <dbReference type="Proteomes" id="UP000258309"/>
    </source>
</evidence>
<dbReference type="Proteomes" id="UP000258309">
    <property type="component" value="Unassembled WGS sequence"/>
</dbReference>
<dbReference type="OrthoDB" id="9983560at2759"/>
<keyword evidence="2" id="KW-0560">Oxidoreductase</keyword>
<evidence type="ECO:0000256" key="2">
    <source>
        <dbReference type="ARBA" id="ARBA00023002"/>
    </source>
</evidence>
<feature type="non-terminal residue" evidence="5">
    <location>
        <position position="252"/>
    </location>
</feature>
<protein>
    <recommendedName>
        <fullName evidence="4">FAD linked oxidase N-terminal domain-containing protein</fullName>
    </recommendedName>
</protein>
<keyword evidence="3" id="KW-0732">Signal</keyword>
<comment type="caution">
    <text evidence="5">The sequence shown here is derived from an EMBL/GenBank/DDBJ whole genome shotgun (WGS) entry which is preliminary data.</text>
</comment>
<keyword evidence="6" id="KW-1185">Reference proteome</keyword>
<dbReference type="PANTHER" id="PTHR13878">
    <property type="entry name" value="GULONOLACTONE OXIDASE"/>
    <property type="match status" value="1"/>
</dbReference>
<dbReference type="InterPro" id="IPR006094">
    <property type="entry name" value="Oxid_FAD_bind_N"/>
</dbReference>
<dbReference type="STRING" id="5539.A0A3E2HDX9"/>
<dbReference type="InterPro" id="IPR016169">
    <property type="entry name" value="FAD-bd_PCMH_sub2"/>
</dbReference>
<feature type="domain" description="FAD linked oxidase N-terminal" evidence="4">
    <location>
        <begin position="125"/>
        <end position="247"/>
    </location>
</feature>
<name>A0A3E2HDX9_SCYLI</name>
<evidence type="ECO:0000313" key="5">
    <source>
        <dbReference type="EMBL" id="RFU31619.1"/>
    </source>
</evidence>
<proteinExistence type="inferred from homology"/>
<dbReference type="Pfam" id="PF01565">
    <property type="entry name" value="FAD_binding_4"/>
    <property type="match status" value="1"/>
</dbReference>
<feature type="signal peptide" evidence="3">
    <location>
        <begin position="1"/>
        <end position="20"/>
    </location>
</feature>
<dbReference type="InterPro" id="IPR050432">
    <property type="entry name" value="FAD-linked_Oxidoreductases_BP"/>
</dbReference>
<accession>A0A3E2HDX9</accession>
<feature type="chain" id="PRO_5017605694" description="FAD linked oxidase N-terminal domain-containing protein" evidence="3">
    <location>
        <begin position="21"/>
        <end position="252"/>
    </location>
</feature>
<dbReference type="AlphaFoldDB" id="A0A3E2HDX9"/>
<dbReference type="Gene3D" id="3.30.465.10">
    <property type="match status" value="1"/>
</dbReference>
<dbReference type="PANTHER" id="PTHR13878:SF91">
    <property type="entry name" value="FAD BINDING DOMAIN PROTEIN (AFU_ORTHOLOGUE AFUA_6G12070)-RELATED"/>
    <property type="match status" value="1"/>
</dbReference>
<evidence type="ECO:0000256" key="3">
    <source>
        <dbReference type="SAM" id="SignalP"/>
    </source>
</evidence>
<feature type="non-terminal residue" evidence="5">
    <location>
        <position position="1"/>
    </location>
</feature>
<dbReference type="GO" id="GO:0016491">
    <property type="term" value="F:oxidoreductase activity"/>
    <property type="evidence" value="ECO:0007669"/>
    <property type="project" value="UniProtKB-KW"/>
</dbReference>
<gene>
    <name evidence="5" type="ORF">B7463_g4707</name>
</gene>
<evidence type="ECO:0000256" key="1">
    <source>
        <dbReference type="ARBA" id="ARBA00005466"/>
    </source>
</evidence>
<dbReference type="GO" id="GO:0050660">
    <property type="term" value="F:flavin adenine dinucleotide binding"/>
    <property type="evidence" value="ECO:0007669"/>
    <property type="project" value="InterPro"/>
</dbReference>